<dbReference type="Proteomes" id="UP000675880">
    <property type="component" value="Unassembled WGS sequence"/>
</dbReference>
<name>A0ABN7MDX3_9BACT</name>
<protein>
    <submittedName>
        <fullName evidence="1">Uncharacterized protein</fullName>
    </submittedName>
</protein>
<accession>A0ABN7MDX3</accession>
<evidence type="ECO:0000313" key="2">
    <source>
        <dbReference type="Proteomes" id="UP000675880"/>
    </source>
</evidence>
<evidence type="ECO:0000313" key="1">
    <source>
        <dbReference type="EMBL" id="CAE6795624.1"/>
    </source>
</evidence>
<reference evidence="1 2" key="1">
    <citation type="submission" date="2021-02" db="EMBL/GenBank/DDBJ databases">
        <authorList>
            <person name="Han P."/>
        </authorList>
    </citation>
    <scope>NUCLEOTIDE SEQUENCE [LARGE SCALE GENOMIC DNA]</scope>
    <source>
        <strain evidence="1">Candidatus Nitrospira sp. ZN2</strain>
    </source>
</reference>
<dbReference type="EMBL" id="CAJNBJ010000020">
    <property type="protein sequence ID" value="CAE6795624.1"/>
    <property type="molecule type" value="Genomic_DNA"/>
</dbReference>
<proteinExistence type="predicted"/>
<organism evidence="1 2">
    <name type="scientific">Nitrospira defluvii</name>
    <dbReference type="NCBI Taxonomy" id="330214"/>
    <lineage>
        <taxon>Bacteria</taxon>
        <taxon>Pseudomonadati</taxon>
        <taxon>Nitrospirota</taxon>
        <taxon>Nitrospiria</taxon>
        <taxon>Nitrospirales</taxon>
        <taxon>Nitrospiraceae</taxon>
        <taxon>Nitrospira</taxon>
    </lineage>
</organism>
<sequence>MECGFTDLVVRACYVQIAAIADHAHRMAWFDIFFSQWTTSSRVPSCLHPQLRRTALIIIDALRCS</sequence>
<gene>
    <name evidence="1" type="ORF">NSPZN2_70076</name>
</gene>
<comment type="caution">
    <text evidence="1">The sequence shown here is derived from an EMBL/GenBank/DDBJ whole genome shotgun (WGS) entry which is preliminary data.</text>
</comment>
<keyword evidence="2" id="KW-1185">Reference proteome</keyword>